<evidence type="ECO:0000313" key="2">
    <source>
        <dbReference type="Proteomes" id="UP000409037"/>
    </source>
</evidence>
<gene>
    <name evidence="1" type="ORF">PS833_05368</name>
</gene>
<dbReference type="EMBL" id="CABVHU010000017">
    <property type="protein sequence ID" value="VVO35787.1"/>
    <property type="molecule type" value="Genomic_DNA"/>
</dbReference>
<organism evidence="1 2">
    <name type="scientific">Pseudomonas fluorescens</name>
    <dbReference type="NCBI Taxonomy" id="294"/>
    <lineage>
        <taxon>Bacteria</taxon>
        <taxon>Pseudomonadati</taxon>
        <taxon>Pseudomonadota</taxon>
        <taxon>Gammaproteobacteria</taxon>
        <taxon>Pseudomonadales</taxon>
        <taxon>Pseudomonadaceae</taxon>
        <taxon>Pseudomonas</taxon>
    </lineage>
</organism>
<protein>
    <submittedName>
        <fullName evidence="1">Uncharacterized protein</fullName>
    </submittedName>
</protein>
<reference evidence="1 2" key="1">
    <citation type="submission" date="2019-09" db="EMBL/GenBank/DDBJ databases">
        <authorList>
            <person name="Chandra G."/>
            <person name="Truman W A."/>
        </authorList>
    </citation>
    <scope>NUCLEOTIDE SEQUENCE [LARGE SCALE GENOMIC DNA]</scope>
    <source>
        <strain evidence="1">PS833</strain>
    </source>
</reference>
<dbReference type="Proteomes" id="UP000409037">
    <property type="component" value="Unassembled WGS sequence"/>
</dbReference>
<evidence type="ECO:0000313" key="1">
    <source>
        <dbReference type="EMBL" id="VVO35787.1"/>
    </source>
</evidence>
<accession>A0A5E7V636</accession>
<proteinExistence type="predicted"/>
<dbReference type="RefSeq" id="WP_150800511.1">
    <property type="nucleotide sequence ID" value="NZ_CABVHU010000017.1"/>
</dbReference>
<sequence length="109" mass="12351">MNFSTAVQEFRQALPGTDAFKRVRVQCEQIIRNVPEHATMCFVIGEFCRAYVLFYEDQEVSPEFAHRVKAQLLGYMDCLEIALTSEDERVVSAALNQVVVDYAGSRGLI</sequence>
<name>A0A5E7V636_PSEFL</name>
<dbReference type="OrthoDB" id="8966094at2"/>
<dbReference type="AlphaFoldDB" id="A0A5E7V636"/>